<evidence type="ECO:0000313" key="7">
    <source>
        <dbReference type="EMBL" id="GLD60857.1"/>
    </source>
</evidence>
<dbReference type="Pfam" id="PF17790">
    <property type="entry name" value="MG1"/>
    <property type="match status" value="1"/>
</dbReference>
<dbReference type="InterPro" id="IPR041555">
    <property type="entry name" value="MG3"/>
</dbReference>
<dbReference type="Pfam" id="PF17789">
    <property type="entry name" value="MG4"/>
    <property type="match status" value="1"/>
</dbReference>
<dbReference type="Pfam" id="PF07677">
    <property type="entry name" value="A2M_recep"/>
    <property type="match status" value="1"/>
</dbReference>
<dbReference type="SUPFAM" id="SSF49410">
    <property type="entry name" value="Alpha-macroglobulin receptor domain"/>
    <property type="match status" value="1"/>
</dbReference>
<dbReference type="Gene3D" id="2.20.210.20">
    <property type="match status" value="1"/>
</dbReference>
<dbReference type="FunFam" id="2.40.50.120:FF:000013">
    <property type="entry name" value="Complement C3"/>
    <property type="match status" value="1"/>
</dbReference>
<sequence length="1393" mass="155645">MSRTPLWLLASLAFASLTSLADGAPLKVMSSPNLLRVGTAENIFVECQDCSEGDIKVEINVMNHPTKTTKLASASVTLNTANNFQALGQVTIPPGDFSKDPNLRQYVYVQAQFPDRLLEKVVLVSFQSGYIFIQTDKTLYTPNSKVHYRMFALTPRMEPVERDDTTDASIAIEIVTPDGIILPLDPVSLKSGIHSGDYQLAEIVSPGLWKVVAKFHSNPQQSYSAEFEVKEYVLPSFEVKLTPMSPFFYVDSQDLTVNIKATYLFGEEVDGTAYVVFGVVHERQKRSFPSSLQRVPILGGEGQVTLKREHITQTFQQINQLVGSSIFVAVSVLTESGSEMVEAELRGIQIVTSPYTIHFKKTPKYFKPGMSFDVSIEVVNPDESPAQGVAVVVDPGTVQGFTAANGMAKLTINTVAGEPRLTITAKTNDPQISPNRQASATMVALPYQTKSDNYIHIGVDTAELQLGDNLKINLNLKRQSNDNTDITYLNPEQGDQRSKGWRYKTRGQVLISLIIPSPKEMHFIVRIIAYYHTASQHSYWDCYRQELKCPAPSRKKRASTITEVTNTLVSRYTDDLQRECCRDGMRETPLSYTCEVRSEYILDGAACARSNPALQGDGSQRADKKEESLKLARSEDDDNSYMDSNEIVSRTKFPESWLWSDIPHCLLAASNTQLFTGISLSRTHGICVGDPLEVIVRKEFFIDLRLPYSAVRGEQLEMKAILHNYSPDHATVRVDLIETEDVSSAASKHSRYRQEPEGVLVKQPQMRSSSSLLIKAKPSEKVAVQNGVICGAVRFLILKAQQPNDLFTEVGPGGDVRGADSDTSMTAFCLIVAMQSQRECATNLPLIHVSDPDLAIGLMIVESARQYRQTADLPGGSIFPPHQPYAVAMTSLALANERKTERDILYNCFSSCHWPVPKGRVYQLEATAYALLALVKTEAFEDARPVVRWFNQQQKVGGGYGSTQATIIVYQAVAEYWASAKEPDYDLNVDILLPGRAKPDKYNINRNNQFATRTSKINDINQDVKVTATGAGEATVTMVSLYYALPKEKESDCQKFNMTVELIPDKMDEEEKIYKLKIGVLYKDKDHDATMSILDIGLLTGYTVNTNDLDLLAKGRARTIAKYEMNTALSERGSLIIYLDKVSHTRPEEITFRVHQKLKVGVLQPAAVSVYEYYDQTHCMKFYHPERRGGQLLRLCRNDECTCAEENCSMQKKGKITNDQRTAKSCESTPTSKIDYVYKVRLDEFTDGTSTDIYTMRVLEVIKEGSSDVGPLGKLRTFLSYQHCREALDLQKGKTYLLMGTSKDIHRDDENQSFQYVLGERTWVEYWPTEAECQADEHRPTCLGMEEMVQQIGPIHPMARLSAASLPAPSPEMIGPASLSVLHSCRHRNSYTC</sequence>
<dbReference type="Gene3D" id="2.60.40.1940">
    <property type="match status" value="1"/>
</dbReference>
<dbReference type="Gene3D" id="2.40.50.120">
    <property type="match status" value="1"/>
</dbReference>
<evidence type="ECO:0000256" key="4">
    <source>
        <dbReference type="SAM" id="MobiDB-lite"/>
    </source>
</evidence>
<dbReference type="Pfam" id="PF00207">
    <property type="entry name" value="A2M"/>
    <property type="match status" value="1"/>
</dbReference>
<dbReference type="FunFam" id="2.60.40.1940:FF:000001">
    <property type="entry name" value="Complement component C3"/>
    <property type="match status" value="1"/>
</dbReference>
<dbReference type="InterPro" id="IPR001599">
    <property type="entry name" value="Macroglobln_a2"/>
</dbReference>
<dbReference type="InterPro" id="IPR011626">
    <property type="entry name" value="Alpha-macroglobulin_TED"/>
</dbReference>
<comment type="caution">
    <text evidence="7">The sequence shown here is derived from an EMBL/GenBank/DDBJ whole genome shotgun (WGS) entry which is preliminary data.</text>
</comment>
<dbReference type="Gene3D" id="2.20.130.20">
    <property type="match status" value="1"/>
</dbReference>
<dbReference type="Gene3D" id="2.60.40.1930">
    <property type="match status" value="3"/>
</dbReference>
<keyword evidence="8" id="KW-1185">Reference proteome</keyword>
<evidence type="ECO:0000259" key="6">
    <source>
        <dbReference type="PROSITE" id="PS50189"/>
    </source>
</evidence>
<dbReference type="Proteomes" id="UP001279410">
    <property type="component" value="Unassembled WGS sequence"/>
</dbReference>
<dbReference type="InterPro" id="IPR008930">
    <property type="entry name" value="Terpenoid_cyclase/PrenylTrfase"/>
</dbReference>
<dbReference type="Gene3D" id="2.60.40.10">
    <property type="entry name" value="Immunoglobulins"/>
    <property type="match status" value="2"/>
</dbReference>
<keyword evidence="3" id="KW-1015">Disulfide bond</keyword>
<evidence type="ECO:0000256" key="5">
    <source>
        <dbReference type="SAM" id="SignalP"/>
    </source>
</evidence>
<keyword evidence="2" id="KW-0964">Secreted</keyword>
<dbReference type="PANTHER" id="PTHR11412">
    <property type="entry name" value="MACROGLOBULIN / COMPLEMENT"/>
    <property type="match status" value="1"/>
</dbReference>
<feature type="domain" description="NTR" evidence="6">
    <location>
        <begin position="1208"/>
        <end position="1342"/>
    </location>
</feature>
<dbReference type="Gene3D" id="1.50.10.20">
    <property type="match status" value="1"/>
</dbReference>
<evidence type="ECO:0000256" key="3">
    <source>
        <dbReference type="ARBA" id="ARBA00023157"/>
    </source>
</evidence>
<feature type="compositionally biased region" description="Basic and acidic residues" evidence="4">
    <location>
        <begin position="620"/>
        <end position="634"/>
    </location>
</feature>
<evidence type="ECO:0000256" key="1">
    <source>
        <dbReference type="ARBA" id="ARBA00004613"/>
    </source>
</evidence>
<dbReference type="InterPro" id="IPR036595">
    <property type="entry name" value="A-macroglobulin_rcpt-bd_sf"/>
</dbReference>
<dbReference type="SUPFAM" id="SSF47686">
    <property type="entry name" value="Anaphylotoxins (complement system)"/>
    <property type="match status" value="1"/>
</dbReference>
<dbReference type="SUPFAM" id="SSF50242">
    <property type="entry name" value="TIMP-like"/>
    <property type="match status" value="1"/>
</dbReference>
<dbReference type="PANTHER" id="PTHR11412:SF81">
    <property type="entry name" value="COMPLEMENT C3"/>
    <property type="match status" value="1"/>
</dbReference>
<dbReference type="GO" id="GO:0004866">
    <property type="term" value="F:endopeptidase inhibitor activity"/>
    <property type="evidence" value="ECO:0007669"/>
    <property type="project" value="InterPro"/>
</dbReference>
<dbReference type="Pfam" id="PF17791">
    <property type="entry name" value="MG3"/>
    <property type="match status" value="1"/>
</dbReference>
<dbReference type="SMART" id="SM01360">
    <property type="entry name" value="A2M"/>
    <property type="match status" value="1"/>
</dbReference>
<dbReference type="PROSITE" id="PS50189">
    <property type="entry name" value="NTR"/>
    <property type="match status" value="1"/>
</dbReference>
<dbReference type="InterPro" id="IPR008993">
    <property type="entry name" value="TIMP-like_OB-fold"/>
</dbReference>
<feature type="chain" id="PRO_5042103934" evidence="5">
    <location>
        <begin position="24"/>
        <end position="1393"/>
    </location>
</feature>
<dbReference type="Pfam" id="PF01759">
    <property type="entry name" value="NTR"/>
    <property type="match status" value="1"/>
</dbReference>
<dbReference type="InterPro" id="IPR000020">
    <property type="entry name" value="Anaphylatoxin/fibulin"/>
</dbReference>
<protein>
    <submittedName>
        <fullName evidence="7">Complement C3-like protein</fullName>
    </submittedName>
</protein>
<dbReference type="Gene3D" id="1.20.91.20">
    <property type="entry name" value="Anaphylotoxins (complement system)"/>
    <property type="match status" value="1"/>
</dbReference>
<evidence type="ECO:0000313" key="8">
    <source>
        <dbReference type="Proteomes" id="UP001279410"/>
    </source>
</evidence>
<dbReference type="InterPro" id="IPR018933">
    <property type="entry name" value="Netrin_module_non-TIMP"/>
</dbReference>
<dbReference type="Pfam" id="PF07678">
    <property type="entry name" value="TED_complement"/>
    <property type="match status" value="1"/>
</dbReference>
<organism evidence="7 8">
    <name type="scientific">Lates japonicus</name>
    <name type="common">Japanese lates</name>
    <dbReference type="NCBI Taxonomy" id="270547"/>
    <lineage>
        <taxon>Eukaryota</taxon>
        <taxon>Metazoa</taxon>
        <taxon>Chordata</taxon>
        <taxon>Craniata</taxon>
        <taxon>Vertebrata</taxon>
        <taxon>Euteleostomi</taxon>
        <taxon>Actinopterygii</taxon>
        <taxon>Neopterygii</taxon>
        <taxon>Teleostei</taxon>
        <taxon>Neoteleostei</taxon>
        <taxon>Acanthomorphata</taxon>
        <taxon>Carangaria</taxon>
        <taxon>Carangaria incertae sedis</taxon>
        <taxon>Centropomidae</taxon>
        <taxon>Lates</taxon>
    </lineage>
</organism>
<dbReference type="InterPro" id="IPR050473">
    <property type="entry name" value="A2M/Complement_sys"/>
</dbReference>
<dbReference type="SUPFAM" id="SSF48239">
    <property type="entry name" value="Terpenoid cyclases/Protein prenyltransferases"/>
    <property type="match status" value="1"/>
</dbReference>
<reference evidence="7" key="1">
    <citation type="submission" date="2022-08" db="EMBL/GenBank/DDBJ databases">
        <title>Genome sequencing of akame (Lates japonicus).</title>
        <authorList>
            <person name="Hashiguchi Y."/>
            <person name="Takahashi H."/>
        </authorList>
    </citation>
    <scope>NUCLEOTIDE SEQUENCE</scope>
    <source>
        <strain evidence="7">Kochi</strain>
    </source>
</reference>
<dbReference type="InterPro" id="IPR001134">
    <property type="entry name" value="Netrin_domain"/>
</dbReference>
<dbReference type="InterPro" id="IPR018081">
    <property type="entry name" value="Anaphylatoxin_comp_syst"/>
</dbReference>
<dbReference type="SMART" id="SM01361">
    <property type="entry name" value="A2M_recep"/>
    <property type="match status" value="1"/>
</dbReference>
<dbReference type="CDD" id="cd00017">
    <property type="entry name" value="ANATO"/>
    <property type="match status" value="1"/>
</dbReference>
<dbReference type="Gene3D" id="2.60.40.690">
    <property type="entry name" value="Alpha-macroglobulin, receptor-binding domain"/>
    <property type="match status" value="1"/>
</dbReference>
<dbReference type="Pfam" id="PF01835">
    <property type="entry name" value="MG2"/>
    <property type="match status" value="1"/>
</dbReference>
<dbReference type="InterPro" id="IPR041425">
    <property type="entry name" value="C3/4/5_MG1"/>
</dbReference>
<dbReference type="InterPro" id="IPR009048">
    <property type="entry name" value="A-macroglobulin_rcpt-bd"/>
</dbReference>
<keyword evidence="5" id="KW-0732">Signal</keyword>
<dbReference type="GO" id="GO:0005615">
    <property type="term" value="C:extracellular space"/>
    <property type="evidence" value="ECO:0007669"/>
    <property type="project" value="InterPro"/>
</dbReference>
<dbReference type="EMBL" id="BRZM01000043">
    <property type="protein sequence ID" value="GLD60857.1"/>
    <property type="molecule type" value="Genomic_DNA"/>
</dbReference>
<proteinExistence type="predicted"/>
<comment type="subcellular location">
    <subcellularLocation>
        <location evidence="1">Secreted</location>
    </subcellularLocation>
</comment>
<feature type="region of interest" description="Disordered" evidence="4">
    <location>
        <begin position="612"/>
        <end position="640"/>
    </location>
</feature>
<dbReference type="InterPro" id="IPR002890">
    <property type="entry name" value="MG2"/>
</dbReference>
<dbReference type="InterPro" id="IPR040839">
    <property type="entry name" value="MG4"/>
</dbReference>
<dbReference type="InterPro" id="IPR013783">
    <property type="entry name" value="Ig-like_fold"/>
</dbReference>
<dbReference type="Pfam" id="PF21308">
    <property type="entry name" value="C3_CUB2"/>
    <property type="match status" value="1"/>
</dbReference>
<dbReference type="Pfam" id="PF01821">
    <property type="entry name" value="ANATO"/>
    <property type="match status" value="1"/>
</dbReference>
<dbReference type="InterPro" id="IPR048848">
    <property type="entry name" value="C3_CUB2"/>
</dbReference>
<dbReference type="CDD" id="cd03583">
    <property type="entry name" value="NTR_complement_C3"/>
    <property type="match status" value="1"/>
</dbReference>
<evidence type="ECO:0000256" key="2">
    <source>
        <dbReference type="ARBA" id="ARBA00022525"/>
    </source>
</evidence>
<accession>A0AAD3R9P7</accession>
<dbReference type="SMART" id="SM00643">
    <property type="entry name" value="C345C"/>
    <property type="match status" value="1"/>
</dbReference>
<feature type="signal peptide" evidence="5">
    <location>
        <begin position="1"/>
        <end position="23"/>
    </location>
</feature>
<name>A0AAD3R9P7_LATJO</name>
<dbReference type="InterPro" id="IPR035815">
    <property type="entry name" value="NTR_complement_C3"/>
</dbReference>
<gene>
    <name evidence="7" type="ORF">AKAME5_001272400</name>
</gene>